<dbReference type="RefSeq" id="WP_013680693.1">
    <property type="nucleotide sequence ID" value="NC_015315.1"/>
</dbReference>
<dbReference type="Proteomes" id="UP000008138">
    <property type="component" value="Chromosome"/>
</dbReference>
<accession>F2L4C6</accession>
<evidence type="ECO:0000313" key="1">
    <source>
        <dbReference type="EMBL" id="AEA13358.1"/>
    </source>
</evidence>
<organism evidence="1 2">
    <name type="scientific">Thermoproteus uzoniensis (strain 768-20)</name>
    <dbReference type="NCBI Taxonomy" id="999630"/>
    <lineage>
        <taxon>Archaea</taxon>
        <taxon>Thermoproteota</taxon>
        <taxon>Thermoprotei</taxon>
        <taxon>Thermoproteales</taxon>
        <taxon>Thermoproteaceae</taxon>
        <taxon>Thermoproteus</taxon>
    </lineage>
</organism>
<name>F2L4C6_THEU7</name>
<dbReference type="EMBL" id="CP002590">
    <property type="protein sequence ID" value="AEA13358.1"/>
    <property type="molecule type" value="Genomic_DNA"/>
</dbReference>
<reference key="2">
    <citation type="submission" date="2011-03" db="EMBL/GenBank/DDBJ databases">
        <title>Complete genome sequence of the thermoacidophilic crenarchaeon Thermoproteus uzoniensis 768-20.</title>
        <authorList>
            <person name="Mardanov A.V."/>
            <person name="Gumerov V.M."/>
            <person name="Beletsky A.V."/>
            <person name="Prokofeva M.I."/>
            <person name="Bonch-Osmolovskaya E.A."/>
            <person name="Ravin N.V."/>
            <person name="Skryabin K.G."/>
        </authorList>
    </citation>
    <scope>NUCLEOTIDE SEQUENCE</scope>
    <source>
        <strain>768-20</strain>
    </source>
</reference>
<proteinExistence type="predicted"/>
<dbReference type="STRING" id="999630.TUZN_1898"/>
<gene>
    <name evidence="1" type="ordered locus">TUZN_1898</name>
</gene>
<dbReference type="AlphaFoldDB" id="F2L4C6"/>
<dbReference type="eggNOG" id="arCOG05626">
    <property type="taxonomic scope" value="Archaea"/>
</dbReference>
<dbReference type="KEGG" id="tuz:TUZN_1898"/>
<evidence type="ECO:0008006" key="3">
    <source>
        <dbReference type="Google" id="ProtNLM"/>
    </source>
</evidence>
<keyword evidence="2" id="KW-1185">Reference proteome</keyword>
<reference evidence="1 2" key="1">
    <citation type="journal article" date="2011" name="J. Bacteriol.">
        <title>Complete genome sequence of the thermoacidophilic crenarchaeon Thermoproteus uzoniensis 768-20.</title>
        <authorList>
            <person name="Mardanov A.V."/>
            <person name="Gumerov V.M."/>
            <person name="Beletsky A.V."/>
            <person name="Prokofeva M.I."/>
            <person name="Bonch-Osmolovskaya E.A."/>
            <person name="Ravin N.V."/>
            <person name="Skryabin K.G."/>
        </authorList>
    </citation>
    <scope>NUCLEOTIDE SEQUENCE [LARGE SCALE GENOMIC DNA]</scope>
    <source>
        <strain evidence="1 2">768-20</strain>
    </source>
</reference>
<evidence type="ECO:0000313" key="2">
    <source>
        <dbReference type="Proteomes" id="UP000008138"/>
    </source>
</evidence>
<dbReference type="HOGENOM" id="CLU_1431695_0_0_2"/>
<sequence>MQIFRPYVDWSKSARILDNKRLGKQRVEAKQVIMAILRRMGVLNDGRRGWLNHPVVLMYYNDGRPYLDDLVGYFEAAVAEWRSRGFRNEISLDDIRPLIKSATSAPGTPITHVHEVEYRRVLLLKDPCYYIDKFSREEIEEILETEPVPIKGVNTWIFDVYDVYKRFVAELKSGRRICAPIFPKKPA</sequence>
<dbReference type="GeneID" id="10361411"/>
<protein>
    <recommendedName>
        <fullName evidence="3">Pyrimidine dimer DNA glycosylase</fullName>
    </recommendedName>
</protein>
<dbReference type="OrthoDB" id="24328at2157"/>
<dbReference type="Pfam" id="PF03013">
    <property type="entry name" value="Pyr_excise"/>
    <property type="match status" value="1"/>
</dbReference>
<dbReference type="InterPro" id="IPR004260">
    <property type="entry name" value="Pyr-dimer_DNA_glycosylase"/>
</dbReference>